<evidence type="ECO:0000313" key="1">
    <source>
        <dbReference type="EMBL" id="SBT06441.1"/>
    </source>
</evidence>
<evidence type="ECO:0000313" key="2">
    <source>
        <dbReference type="Proteomes" id="UP000199600"/>
    </source>
</evidence>
<dbReference type="EMBL" id="FLQY01000100">
    <property type="protein sequence ID" value="SBT06441.1"/>
    <property type="molecule type" value="Genomic_DNA"/>
</dbReference>
<sequence length="117" mass="12747">MICTPNRTAVRQAGLFTQAETLNQGTIGINIRALQVVQQLASTTHHAQQTATGVMILDMLFEVTGQVVDACGEQCHLDFGGTGVACGTLIITHDLRFLRYIDRHFKLSFVNCDTAPV</sequence>
<keyword evidence="2" id="KW-1185">Reference proteome</keyword>
<organism evidence="1 2">
    <name type="scientific">Candidatus Propionivibrio aalborgensis</name>
    <dbReference type="NCBI Taxonomy" id="1860101"/>
    <lineage>
        <taxon>Bacteria</taxon>
        <taxon>Pseudomonadati</taxon>
        <taxon>Pseudomonadota</taxon>
        <taxon>Betaproteobacteria</taxon>
        <taxon>Rhodocyclales</taxon>
        <taxon>Rhodocyclaceae</taxon>
        <taxon>Propionivibrio</taxon>
    </lineage>
</organism>
<accession>A0A1A8XP79</accession>
<protein>
    <submittedName>
        <fullName evidence="1">Uncharacterized protein</fullName>
    </submittedName>
</protein>
<gene>
    <name evidence="1" type="ORF">PROAA_1890011</name>
</gene>
<dbReference type="Proteomes" id="UP000199600">
    <property type="component" value="Unassembled WGS sequence"/>
</dbReference>
<proteinExistence type="predicted"/>
<reference evidence="1 2" key="1">
    <citation type="submission" date="2016-06" db="EMBL/GenBank/DDBJ databases">
        <authorList>
            <person name="Kjaerup R.B."/>
            <person name="Dalgaard T.S."/>
            <person name="Juul-Madsen H.R."/>
        </authorList>
    </citation>
    <scope>NUCLEOTIDE SEQUENCE [LARGE SCALE GENOMIC DNA]</scope>
    <source>
        <strain evidence="1">2</strain>
    </source>
</reference>
<name>A0A1A8XP79_9RHOO</name>
<dbReference type="AlphaFoldDB" id="A0A1A8XP79"/>